<dbReference type="EMBL" id="VUNN01000001">
    <property type="protein sequence ID" value="MSU05210.1"/>
    <property type="molecule type" value="Genomic_DNA"/>
</dbReference>
<evidence type="ECO:0000313" key="3">
    <source>
        <dbReference type="Proteomes" id="UP000460549"/>
    </source>
</evidence>
<gene>
    <name evidence="2" type="ORF">FYJ80_00215</name>
</gene>
<evidence type="ECO:0000313" key="2">
    <source>
        <dbReference type="EMBL" id="MSU05210.1"/>
    </source>
</evidence>
<evidence type="ECO:0000259" key="1">
    <source>
        <dbReference type="Pfam" id="PF26342"/>
    </source>
</evidence>
<dbReference type="InterPro" id="IPR058683">
    <property type="entry name" value="TP_1001-like_C"/>
</dbReference>
<keyword evidence="3" id="KW-1185">Reference proteome</keyword>
<feature type="domain" description="TP-1001-like C-terminal" evidence="1">
    <location>
        <begin position="122"/>
        <end position="298"/>
    </location>
</feature>
<protein>
    <recommendedName>
        <fullName evidence="1">TP-1001-like C-terminal domain-containing protein</fullName>
    </recommendedName>
</protein>
<dbReference type="Pfam" id="PF26342">
    <property type="entry name" value="TP_1001_2nd"/>
    <property type="match status" value="1"/>
</dbReference>
<organism evidence="2 3">
    <name type="scientific">Bullifex porci</name>
    <dbReference type="NCBI Taxonomy" id="2606638"/>
    <lineage>
        <taxon>Bacteria</taxon>
        <taxon>Pseudomonadati</taxon>
        <taxon>Spirochaetota</taxon>
        <taxon>Spirochaetia</taxon>
        <taxon>Spirochaetales</taxon>
        <taxon>Spirochaetaceae</taxon>
        <taxon>Bullifex</taxon>
    </lineage>
</organism>
<proteinExistence type="predicted"/>
<accession>A0A7X2TQK8</accession>
<dbReference type="Proteomes" id="UP000460549">
    <property type="component" value="Unassembled WGS sequence"/>
</dbReference>
<dbReference type="AlphaFoldDB" id="A0A7X2TQK8"/>
<reference evidence="2 3" key="1">
    <citation type="submission" date="2019-08" db="EMBL/GenBank/DDBJ databases">
        <title>In-depth cultivation of the pig gut microbiome towards novel bacterial diversity and tailored functional studies.</title>
        <authorList>
            <person name="Wylensek D."/>
            <person name="Hitch T.C.A."/>
            <person name="Clavel T."/>
        </authorList>
    </citation>
    <scope>NUCLEOTIDE SEQUENCE [LARGE SCALE GENOMIC DNA]</scope>
    <source>
        <strain evidence="2 3">NM-380-WT-3C1</strain>
    </source>
</reference>
<name>A0A7X2TQK8_9SPIO</name>
<dbReference type="PROSITE" id="PS51257">
    <property type="entry name" value="PROKAR_LIPOPROTEIN"/>
    <property type="match status" value="1"/>
</dbReference>
<sequence>MKYFIYFLLILLSLIGCQSQELGDIFNMLSANDKTLPCLLSLNVESTNSASAQFDEDIVVVKATLDGEKLQYKKLSSSKLQLTFPKPLSVSEAKELYLIVEDLHGNSSSFIFTISGRNDKLPNIKITEFSSKGTPTQPDRIELLAYTEGNTEGIYCANGTKGNETFGFTLPSIDVKRGDYIVIYWSSKPEKDSFTNNTGNTTYQIEAKSSVKLATNNGCFVLYDTISGNGEILDALVYSDNEATTYSGFGNAKVEKSYKELVADFEWIDEPVYSKHTTSTRTINRFNGTDDTNKNIDFYICDTKCLTFGNSNNEKIYTPPSE</sequence>
<comment type="caution">
    <text evidence="2">The sequence shown here is derived from an EMBL/GenBank/DDBJ whole genome shotgun (WGS) entry which is preliminary data.</text>
</comment>
<dbReference type="RefSeq" id="WP_154424113.1">
    <property type="nucleotide sequence ID" value="NZ_VUNN01000001.1"/>
</dbReference>